<proteinExistence type="predicted"/>
<dbReference type="RefSeq" id="WP_007470690.1">
    <property type="nucleotide sequence ID" value="NZ_KI391953.1"/>
</dbReference>
<evidence type="ECO:0000313" key="1">
    <source>
        <dbReference type="EMBL" id="EFV12747.1"/>
    </source>
</evidence>
<evidence type="ECO:0000313" key="2">
    <source>
        <dbReference type="Proteomes" id="UP000004816"/>
    </source>
</evidence>
<keyword evidence="2" id="KW-1185">Reference proteome</keyword>
<protein>
    <submittedName>
        <fullName evidence="1">Uncharacterized protein</fullName>
    </submittedName>
</protein>
<sequence>MAKGLVPPHDRGEPSACRLAVELPQFWIPSLWAAAPVAAEVLATRATWAGYNAVMAE</sequence>
<organism evidence="1 2">
    <name type="scientific">Segniliparus rugosus (strain ATCC BAA-974 / DSM 45345 / CCUG 50838 / CIP 108380 / JCM 13579 / CDC 945)</name>
    <dbReference type="NCBI Taxonomy" id="679197"/>
    <lineage>
        <taxon>Bacteria</taxon>
        <taxon>Bacillati</taxon>
        <taxon>Actinomycetota</taxon>
        <taxon>Actinomycetes</taxon>
        <taxon>Mycobacteriales</taxon>
        <taxon>Segniliparaceae</taxon>
        <taxon>Segniliparus</taxon>
    </lineage>
</organism>
<dbReference type="AlphaFoldDB" id="E5XSC7"/>
<dbReference type="HOGENOM" id="CLU_2994169_0_0_11"/>
<accession>E5XSC7</accession>
<name>E5XSC7_SEGRC</name>
<dbReference type="EMBL" id="ACZI02000002">
    <property type="protein sequence ID" value="EFV12747.1"/>
    <property type="molecule type" value="Genomic_DNA"/>
</dbReference>
<gene>
    <name evidence="1" type="ORF">HMPREF9336_02399</name>
</gene>
<comment type="caution">
    <text evidence="1">The sequence shown here is derived from an EMBL/GenBank/DDBJ whole genome shotgun (WGS) entry which is preliminary data.</text>
</comment>
<dbReference type="Proteomes" id="UP000004816">
    <property type="component" value="Unassembled WGS sequence"/>
</dbReference>
<reference evidence="1 2" key="1">
    <citation type="journal article" date="2011" name="Stand. Genomic Sci.">
        <title>High quality draft genome sequence of Segniliparus rugosus CDC 945(T)= (ATCC BAA-974(T)).</title>
        <authorList>
            <person name="Earl A.M."/>
            <person name="Desjardins C.A."/>
            <person name="Fitzgerald M.G."/>
            <person name="Arachchi H.M."/>
            <person name="Zeng Q."/>
            <person name="Mehta T."/>
            <person name="Griggs A."/>
            <person name="Birren B.W."/>
            <person name="Toney N.C."/>
            <person name="Carr J."/>
            <person name="Posey J."/>
            <person name="Butler W.R."/>
        </authorList>
    </citation>
    <scope>NUCLEOTIDE SEQUENCE [LARGE SCALE GENOMIC DNA]</scope>
    <source>
        <strain evidence="2">ATCC BAA-974 / DSM 45345 / CCUG 50838 / CIP 108380 / JCM 13579 / CDC 945</strain>
    </source>
</reference>